<comment type="caution">
    <text evidence="4">The sequence shown here is derived from an EMBL/GenBank/DDBJ whole genome shotgun (WGS) entry which is preliminary data.</text>
</comment>
<dbReference type="CDD" id="cd18877">
    <property type="entry name" value="NUDIX_Hydrolase"/>
    <property type="match status" value="1"/>
</dbReference>
<dbReference type="PROSITE" id="PS51462">
    <property type="entry name" value="NUDIX"/>
    <property type="match status" value="1"/>
</dbReference>
<dbReference type="GO" id="GO:0016787">
    <property type="term" value="F:hydrolase activity"/>
    <property type="evidence" value="ECO:0007669"/>
    <property type="project" value="UniProtKB-KW"/>
</dbReference>
<dbReference type="Proteomes" id="UP000334990">
    <property type="component" value="Unassembled WGS sequence"/>
</dbReference>
<evidence type="ECO:0000313" key="4">
    <source>
        <dbReference type="EMBL" id="GES05610.1"/>
    </source>
</evidence>
<keyword evidence="5" id="KW-1185">Reference proteome</keyword>
<dbReference type="SUPFAM" id="SSF55811">
    <property type="entry name" value="Nudix"/>
    <property type="match status" value="1"/>
</dbReference>
<sequence>MAEKDGDGWARCDRGHQHWGVHGAAGLLAVHHTPEGPFVLMQKRSWWSHHGGTWGLPGGARDSHEDAISSALREAHEEAALVGDLLRVQGVYLDDHGGWSFHTVIAEAAELLQAAPANSESVALSWVSADRLNEKKLHPGFAETWPLVRPTIDPVVLVLDMANIIGARAEHGWWRDRAGAATRLLVEVSSLADRGLQRQIEGLPDITWRYPRIVAVVEGAARAATPPPLNPALSVLPAPGSGDDAIVEVVRAVRPWERALVITADRGLRDRVTGLGALVVGPSWLLAQL</sequence>
<evidence type="ECO:0000259" key="3">
    <source>
        <dbReference type="PROSITE" id="PS51462"/>
    </source>
</evidence>
<evidence type="ECO:0000313" key="5">
    <source>
        <dbReference type="Proteomes" id="UP000334990"/>
    </source>
</evidence>
<evidence type="ECO:0000256" key="2">
    <source>
        <dbReference type="ARBA" id="ARBA00022801"/>
    </source>
</evidence>
<dbReference type="InterPro" id="IPR000086">
    <property type="entry name" value="NUDIX_hydrolase_dom"/>
</dbReference>
<evidence type="ECO:0000256" key="1">
    <source>
        <dbReference type="ARBA" id="ARBA00001946"/>
    </source>
</evidence>
<dbReference type="EMBL" id="BLAD01000106">
    <property type="protein sequence ID" value="GES05610.1"/>
    <property type="molecule type" value="Genomic_DNA"/>
</dbReference>
<organism evidence="4 5">
    <name type="scientific">Acrocarpospora corrugata</name>
    <dbReference type="NCBI Taxonomy" id="35763"/>
    <lineage>
        <taxon>Bacteria</taxon>
        <taxon>Bacillati</taxon>
        <taxon>Actinomycetota</taxon>
        <taxon>Actinomycetes</taxon>
        <taxon>Streptosporangiales</taxon>
        <taxon>Streptosporangiaceae</taxon>
        <taxon>Acrocarpospora</taxon>
    </lineage>
</organism>
<dbReference type="Gene3D" id="3.90.79.10">
    <property type="entry name" value="Nucleoside Triphosphate Pyrophosphohydrolase"/>
    <property type="match status" value="1"/>
</dbReference>
<proteinExistence type="predicted"/>
<comment type="cofactor">
    <cofactor evidence="1">
        <name>Mg(2+)</name>
        <dbReference type="ChEBI" id="CHEBI:18420"/>
    </cofactor>
</comment>
<accession>A0A5M3WBK5</accession>
<dbReference type="OrthoDB" id="3404294at2"/>
<dbReference type="InterPro" id="IPR015797">
    <property type="entry name" value="NUDIX_hydrolase-like_dom_sf"/>
</dbReference>
<dbReference type="RefSeq" id="WP_155341592.1">
    <property type="nucleotide sequence ID" value="NZ_BAAABN010000018.1"/>
</dbReference>
<reference evidence="4 5" key="1">
    <citation type="submission" date="2019-10" db="EMBL/GenBank/DDBJ databases">
        <title>Whole genome shotgun sequence of Acrocarpospora corrugata NBRC 13972.</title>
        <authorList>
            <person name="Ichikawa N."/>
            <person name="Kimura A."/>
            <person name="Kitahashi Y."/>
            <person name="Komaki H."/>
            <person name="Oguchi A."/>
        </authorList>
    </citation>
    <scope>NUCLEOTIDE SEQUENCE [LARGE SCALE GENOMIC DNA]</scope>
    <source>
        <strain evidence="4 5">NBRC 13972</strain>
    </source>
</reference>
<name>A0A5M3WBK5_9ACTN</name>
<gene>
    <name evidence="4" type="ORF">Acor_76780</name>
</gene>
<dbReference type="PANTHER" id="PTHR43046">
    <property type="entry name" value="GDP-MANNOSE MANNOSYL HYDROLASE"/>
    <property type="match status" value="1"/>
</dbReference>
<dbReference type="AlphaFoldDB" id="A0A5M3WBK5"/>
<dbReference type="Pfam" id="PF00293">
    <property type="entry name" value="NUDIX"/>
    <property type="match status" value="1"/>
</dbReference>
<protein>
    <submittedName>
        <fullName evidence="4">NTP pyrophosphohydrolase</fullName>
    </submittedName>
</protein>
<dbReference type="PANTHER" id="PTHR43046:SF2">
    <property type="entry name" value="8-OXO-DGTP DIPHOSPHATASE-RELATED"/>
    <property type="match status" value="1"/>
</dbReference>
<feature type="domain" description="Nudix hydrolase" evidence="3">
    <location>
        <begin position="20"/>
        <end position="150"/>
    </location>
</feature>
<keyword evidence="2 4" id="KW-0378">Hydrolase</keyword>